<dbReference type="AlphaFoldDB" id="A0A8X6GR14"/>
<comment type="caution">
    <text evidence="1">The sequence shown here is derived from an EMBL/GenBank/DDBJ whole genome shotgun (WGS) entry which is preliminary data.</text>
</comment>
<proteinExistence type="predicted"/>
<evidence type="ECO:0000313" key="2">
    <source>
        <dbReference type="Proteomes" id="UP000887116"/>
    </source>
</evidence>
<gene>
    <name evidence="1" type="ORF">TNCT_248571</name>
</gene>
<keyword evidence="2" id="KW-1185">Reference proteome</keyword>
<sequence>MTDGLHPSTILALASSPCIIYDKEEVRNIDTLLLVARLQYQTPQKLVDFLMGFSTSKLLATLLAVLSASLVLLKISARLSPPVWDKAVILLDTSFALQAMANNLEKQSSQSIM</sequence>
<accession>A0A8X6GR14</accession>
<name>A0A8X6GR14_TRICU</name>
<dbReference type="EMBL" id="BMAO01006458">
    <property type="protein sequence ID" value="GFR08748.1"/>
    <property type="molecule type" value="Genomic_DNA"/>
</dbReference>
<evidence type="ECO:0000313" key="1">
    <source>
        <dbReference type="EMBL" id="GFR08748.1"/>
    </source>
</evidence>
<reference evidence="1" key="1">
    <citation type="submission" date="2020-07" db="EMBL/GenBank/DDBJ databases">
        <title>Multicomponent nature underlies the extraordinary mechanical properties of spider dragline silk.</title>
        <authorList>
            <person name="Kono N."/>
            <person name="Nakamura H."/>
            <person name="Mori M."/>
            <person name="Yoshida Y."/>
            <person name="Ohtoshi R."/>
            <person name="Malay A.D."/>
            <person name="Moran D.A.P."/>
            <person name="Tomita M."/>
            <person name="Numata K."/>
            <person name="Arakawa K."/>
        </authorList>
    </citation>
    <scope>NUCLEOTIDE SEQUENCE</scope>
</reference>
<protein>
    <submittedName>
        <fullName evidence="1">Uncharacterized protein</fullName>
    </submittedName>
</protein>
<organism evidence="1 2">
    <name type="scientific">Trichonephila clavata</name>
    <name type="common">Joro spider</name>
    <name type="synonym">Nephila clavata</name>
    <dbReference type="NCBI Taxonomy" id="2740835"/>
    <lineage>
        <taxon>Eukaryota</taxon>
        <taxon>Metazoa</taxon>
        <taxon>Ecdysozoa</taxon>
        <taxon>Arthropoda</taxon>
        <taxon>Chelicerata</taxon>
        <taxon>Arachnida</taxon>
        <taxon>Araneae</taxon>
        <taxon>Araneomorphae</taxon>
        <taxon>Entelegynae</taxon>
        <taxon>Araneoidea</taxon>
        <taxon>Nephilidae</taxon>
        <taxon>Trichonephila</taxon>
    </lineage>
</organism>
<dbReference type="Proteomes" id="UP000887116">
    <property type="component" value="Unassembled WGS sequence"/>
</dbReference>